<dbReference type="SUPFAM" id="SSF56112">
    <property type="entry name" value="Protein kinase-like (PK-like)"/>
    <property type="match status" value="1"/>
</dbReference>
<dbReference type="InterPro" id="IPR008271">
    <property type="entry name" value="Ser/Thr_kinase_AS"/>
</dbReference>
<dbReference type="GO" id="GO:0000160">
    <property type="term" value="P:phosphorelay signal transduction system"/>
    <property type="evidence" value="ECO:0007669"/>
    <property type="project" value="InterPro"/>
</dbReference>
<dbReference type="SMART" id="SM00220">
    <property type="entry name" value="S_TKc"/>
    <property type="match status" value="1"/>
</dbReference>
<keyword evidence="4 6" id="KW-0067">ATP-binding</keyword>
<evidence type="ECO:0000256" key="3">
    <source>
        <dbReference type="ARBA" id="ARBA00022777"/>
    </source>
</evidence>
<evidence type="ECO:0000256" key="2">
    <source>
        <dbReference type="ARBA" id="ARBA00022741"/>
    </source>
</evidence>
<dbReference type="PROSITE" id="PS50011">
    <property type="entry name" value="PROTEIN_KINASE_DOM"/>
    <property type="match status" value="1"/>
</dbReference>
<dbReference type="GO" id="GO:0004674">
    <property type="term" value="F:protein serine/threonine kinase activity"/>
    <property type="evidence" value="ECO:0007669"/>
    <property type="project" value="UniProtKB-KW"/>
</dbReference>
<feature type="binding site" evidence="6">
    <location>
        <position position="101"/>
    </location>
    <ligand>
        <name>ATP</name>
        <dbReference type="ChEBI" id="CHEBI:30616"/>
    </ligand>
</feature>
<dbReference type="GO" id="GO:0005524">
    <property type="term" value="F:ATP binding"/>
    <property type="evidence" value="ECO:0007669"/>
    <property type="project" value="UniProtKB-UniRule"/>
</dbReference>
<evidence type="ECO:0000313" key="9">
    <source>
        <dbReference type="EMBL" id="PQO44548.1"/>
    </source>
</evidence>
<comment type="caution">
    <text evidence="5">Lacks conserved residue(s) required for the propagation of feature annotation.</text>
</comment>
<comment type="caution">
    <text evidence="9">The sequence shown here is derived from an EMBL/GenBank/DDBJ whole genome shotgun (WGS) entry which is preliminary data.</text>
</comment>
<dbReference type="CDD" id="cd14014">
    <property type="entry name" value="STKc_PknB_like"/>
    <property type="match status" value="1"/>
</dbReference>
<dbReference type="RefSeq" id="WP_105337075.1">
    <property type="nucleotide sequence ID" value="NZ_PUHZ01000019.1"/>
</dbReference>
<dbReference type="Proteomes" id="UP000237819">
    <property type="component" value="Unassembled WGS sequence"/>
</dbReference>
<sequence length="514" mass="58047">MADLNAEDFAQRVVDYNLLTLNQMDQVWSELGTRDVSLGEMQNLMLRKELLTNYQVERVIKGLRTGYFYGDYKALYMIGTGTFARVFRTVHKDTGKVVAAKVLRRRFSEDPKRALQFMTEGELGKGLRHPNICPIYEVHSETSMYQAGTNYFLIIEFIEGQNLRDLLRIRGRFNPKEATQLMIDIASGLAYASERGLTHRDLKTSNVLISSRGRAKLVDFGLAAFAEQISEDGQATNPRTVDYAGLEIATNAPRDDPRSDIYFAGAIYYHMLSGVLALPETRDRSERLAASRYLKVDPIAKVAPDLPRSVASVVMKAMDTNPDRRYQTPGQMLMDLKMAAQRLEMGDETAAGEIRGKLEAQNEARIAKQFEGYNKTIMIVESNMDMQNVLRDRLKKYGYRVLVISNPQRALDRWVDEESPADIVVFSAIDMGQAALDGFNRFAEDPHTKDKPAVLIVKQRQTAIRDAAELGENRALMTMPVKVRELRKLVHELLKDPLSAEDEDEDAEAEAETA</sequence>
<dbReference type="PANTHER" id="PTHR43289">
    <property type="entry name" value="MITOGEN-ACTIVATED PROTEIN KINASE KINASE KINASE 20-RELATED"/>
    <property type="match status" value="1"/>
</dbReference>
<dbReference type="Gene3D" id="3.30.200.20">
    <property type="entry name" value="Phosphorylase Kinase, domain 1"/>
    <property type="match status" value="1"/>
</dbReference>
<proteinExistence type="predicted"/>
<dbReference type="InterPro" id="IPR011006">
    <property type="entry name" value="CheY-like_superfamily"/>
</dbReference>
<evidence type="ECO:0000259" key="7">
    <source>
        <dbReference type="PROSITE" id="PS50011"/>
    </source>
</evidence>
<evidence type="ECO:0000256" key="4">
    <source>
        <dbReference type="ARBA" id="ARBA00022840"/>
    </source>
</evidence>
<keyword evidence="3 9" id="KW-0418">Kinase</keyword>
<dbReference type="PANTHER" id="PTHR43289:SF34">
    <property type="entry name" value="SERINE_THREONINE-PROTEIN KINASE YBDM-RELATED"/>
    <property type="match status" value="1"/>
</dbReference>
<name>A0A2S8GJD2_9BACT</name>
<dbReference type="InterPro" id="IPR000719">
    <property type="entry name" value="Prot_kinase_dom"/>
</dbReference>
<dbReference type="Pfam" id="PF00069">
    <property type="entry name" value="Pkinase"/>
    <property type="match status" value="1"/>
</dbReference>
<organism evidence="9 10">
    <name type="scientific">Blastopirellula marina</name>
    <dbReference type="NCBI Taxonomy" id="124"/>
    <lineage>
        <taxon>Bacteria</taxon>
        <taxon>Pseudomonadati</taxon>
        <taxon>Planctomycetota</taxon>
        <taxon>Planctomycetia</taxon>
        <taxon>Pirellulales</taxon>
        <taxon>Pirellulaceae</taxon>
        <taxon>Blastopirellula</taxon>
    </lineage>
</organism>
<feature type="domain" description="Protein kinase" evidence="7">
    <location>
        <begin position="72"/>
        <end position="338"/>
    </location>
</feature>
<evidence type="ECO:0000256" key="5">
    <source>
        <dbReference type="PROSITE-ProRule" id="PRU00169"/>
    </source>
</evidence>
<gene>
    <name evidence="9" type="ORF">C5Y93_19265</name>
</gene>
<evidence type="ECO:0000256" key="1">
    <source>
        <dbReference type="ARBA" id="ARBA00022679"/>
    </source>
</evidence>
<accession>A0A2S8GJD2</accession>
<reference evidence="9 10" key="1">
    <citation type="submission" date="2018-02" db="EMBL/GenBank/DDBJ databases">
        <title>Comparative genomes isolates from brazilian mangrove.</title>
        <authorList>
            <person name="Araujo J.E."/>
            <person name="Taketani R.G."/>
            <person name="Silva M.C.P."/>
            <person name="Loureco M.V."/>
            <person name="Andreote F.D."/>
        </authorList>
    </citation>
    <scope>NUCLEOTIDE SEQUENCE [LARGE SCALE GENOMIC DNA]</scope>
    <source>
        <strain evidence="9 10">Nap-Phe MGV</strain>
    </source>
</reference>
<dbReference type="AlphaFoldDB" id="A0A2S8GJD2"/>
<keyword evidence="2 6" id="KW-0547">Nucleotide-binding</keyword>
<evidence type="ECO:0000259" key="8">
    <source>
        <dbReference type="PROSITE" id="PS50110"/>
    </source>
</evidence>
<dbReference type="Gene3D" id="3.40.50.2300">
    <property type="match status" value="1"/>
</dbReference>
<dbReference type="EMBL" id="PUHZ01000019">
    <property type="protein sequence ID" value="PQO44548.1"/>
    <property type="molecule type" value="Genomic_DNA"/>
</dbReference>
<keyword evidence="1" id="KW-0808">Transferase</keyword>
<dbReference type="InterPro" id="IPR011009">
    <property type="entry name" value="Kinase-like_dom_sf"/>
</dbReference>
<dbReference type="PROSITE" id="PS50110">
    <property type="entry name" value="RESPONSE_REGULATORY"/>
    <property type="match status" value="1"/>
</dbReference>
<dbReference type="SUPFAM" id="SSF52172">
    <property type="entry name" value="CheY-like"/>
    <property type="match status" value="1"/>
</dbReference>
<dbReference type="PROSITE" id="PS00107">
    <property type="entry name" value="PROTEIN_KINASE_ATP"/>
    <property type="match status" value="1"/>
</dbReference>
<feature type="domain" description="Response regulatory" evidence="8">
    <location>
        <begin position="376"/>
        <end position="494"/>
    </location>
</feature>
<dbReference type="OrthoDB" id="7806016at2"/>
<dbReference type="Gene3D" id="1.10.510.10">
    <property type="entry name" value="Transferase(Phosphotransferase) domain 1"/>
    <property type="match status" value="1"/>
</dbReference>
<protein>
    <submittedName>
        <fullName evidence="9">Serine/threonine protein kinase</fullName>
    </submittedName>
</protein>
<evidence type="ECO:0000256" key="6">
    <source>
        <dbReference type="PROSITE-ProRule" id="PRU10141"/>
    </source>
</evidence>
<keyword evidence="9" id="KW-0723">Serine/threonine-protein kinase</keyword>
<evidence type="ECO:0000313" key="10">
    <source>
        <dbReference type="Proteomes" id="UP000237819"/>
    </source>
</evidence>
<dbReference type="InterPro" id="IPR001789">
    <property type="entry name" value="Sig_transdc_resp-reg_receiver"/>
</dbReference>
<dbReference type="PROSITE" id="PS00108">
    <property type="entry name" value="PROTEIN_KINASE_ST"/>
    <property type="match status" value="1"/>
</dbReference>
<dbReference type="InterPro" id="IPR017441">
    <property type="entry name" value="Protein_kinase_ATP_BS"/>
</dbReference>